<dbReference type="EMBL" id="CP029509">
    <property type="protein sequence ID" value="AYU76721.1"/>
    <property type="molecule type" value="Genomic_DNA"/>
</dbReference>
<accession>A0A3Q8IH92</accession>
<sequence length="276" mass="30379">MQRGQHRRLAWVGILFFLVVSLIALCCAVYLRPLSRLTEFIYFPLLQAVVHMCSLVFLVAWNFGSAAVPLVVWVILPIALMGVPAIALVVVTVLSRHEERRRDDLLQRRLVLGVTAAYVMSGAWEQQAQSSSPTQLQPGDSEARVGRQRQRAAAVSADGKPEDAGGGQRWRSNAAMRLREHSTGPSLLQRQSPGVGSCSGHLDCHRCKGGGTPATRQPQYRLPRPHTRGHGIEPCRPVGSPPEAGSRKAPIAVVANPRRHRALVLAFDELRLQRHE</sequence>
<evidence type="ECO:0000313" key="4">
    <source>
        <dbReference type="Proteomes" id="UP000274082"/>
    </source>
</evidence>
<feature type="compositionally biased region" description="Polar residues" evidence="1">
    <location>
        <begin position="129"/>
        <end position="138"/>
    </location>
</feature>
<feature type="region of interest" description="Disordered" evidence="1">
    <location>
        <begin position="129"/>
        <end position="169"/>
    </location>
</feature>
<keyword evidence="4" id="KW-1185">Reference proteome</keyword>
<evidence type="ECO:0000256" key="1">
    <source>
        <dbReference type="SAM" id="MobiDB-lite"/>
    </source>
</evidence>
<evidence type="ECO:0000313" key="3">
    <source>
        <dbReference type="EMBL" id="AYU76721.1"/>
    </source>
</evidence>
<feature type="transmembrane region" description="Helical" evidence="2">
    <location>
        <begin position="12"/>
        <end position="31"/>
    </location>
</feature>
<keyword evidence="2" id="KW-0812">Transmembrane</keyword>
<organism evidence="3 4">
    <name type="scientific">Leishmania donovani</name>
    <dbReference type="NCBI Taxonomy" id="5661"/>
    <lineage>
        <taxon>Eukaryota</taxon>
        <taxon>Discoba</taxon>
        <taxon>Euglenozoa</taxon>
        <taxon>Kinetoplastea</taxon>
        <taxon>Metakinetoplastina</taxon>
        <taxon>Trypanosomatida</taxon>
        <taxon>Trypanosomatidae</taxon>
        <taxon>Leishmaniinae</taxon>
        <taxon>Leishmania</taxon>
    </lineage>
</organism>
<name>A0A3Q8IH92_LEIDO</name>
<protein>
    <submittedName>
        <fullName evidence="3">Uncharacterized protein</fullName>
    </submittedName>
</protein>
<proteinExistence type="predicted"/>
<evidence type="ECO:0000256" key="2">
    <source>
        <dbReference type="SAM" id="Phobius"/>
    </source>
</evidence>
<dbReference type="AlphaFoldDB" id="A0A3Q8IH92"/>
<dbReference type="VEuPathDB" id="TriTrypDB:LdCL_100016700"/>
<reference evidence="3 4" key="1">
    <citation type="journal article" date="2018" name="Sci. Rep.">
        <title>A complete Leishmania donovani reference genome identifies novel genetic variations associated with virulence.</title>
        <authorList>
            <person name="Lypaczewski P."/>
            <person name="Hoshizaki J."/>
            <person name="Zhang W.-W."/>
            <person name="McCall L.-I."/>
            <person name="Torcivia-Rodriguez J."/>
            <person name="Simonyan V."/>
            <person name="Kaur A."/>
            <person name="Dewar K."/>
            <person name="Matlashewski G."/>
        </authorList>
    </citation>
    <scope>NUCLEOTIDE SEQUENCE [LARGE SCALE GENOMIC DNA]</scope>
    <source>
        <strain evidence="3 4">LdCL</strain>
    </source>
</reference>
<feature type="transmembrane region" description="Helical" evidence="2">
    <location>
        <begin position="43"/>
        <end position="64"/>
    </location>
</feature>
<dbReference type="Proteomes" id="UP000274082">
    <property type="component" value="Chromosome 10"/>
</dbReference>
<keyword evidence="2" id="KW-1133">Transmembrane helix</keyword>
<feature type="region of interest" description="Disordered" evidence="1">
    <location>
        <begin position="214"/>
        <end position="248"/>
    </location>
</feature>
<feature type="transmembrane region" description="Helical" evidence="2">
    <location>
        <begin position="70"/>
        <end position="94"/>
    </location>
</feature>
<gene>
    <name evidence="3" type="ORF">LdCL_100016700</name>
</gene>
<keyword evidence="2" id="KW-0472">Membrane</keyword>